<gene>
    <name evidence="1" type="ORF">PanWU01x14_133430</name>
</gene>
<dbReference type="OrthoDB" id="10429445at2759"/>
<keyword evidence="2" id="KW-1185">Reference proteome</keyword>
<dbReference type="EMBL" id="JXTB01000107">
    <property type="protein sequence ID" value="PON63071.1"/>
    <property type="molecule type" value="Genomic_DNA"/>
</dbReference>
<evidence type="ECO:0000313" key="1">
    <source>
        <dbReference type="EMBL" id="PON63071.1"/>
    </source>
</evidence>
<dbReference type="Proteomes" id="UP000237105">
    <property type="component" value="Unassembled WGS sequence"/>
</dbReference>
<dbReference type="AlphaFoldDB" id="A0A2P5CPW2"/>
<organism evidence="1 2">
    <name type="scientific">Parasponia andersonii</name>
    <name type="common">Sponia andersonii</name>
    <dbReference type="NCBI Taxonomy" id="3476"/>
    <lineage>
        <taxon>Eukaryota</taxon>
        <taxon>Viridiplantae</taxon>
        <taxon>Streptophyta</taxon>
        <taxon>Embryophyta</taxon>
        <taxon>Tracheophyta</taxon>
        <taxon>Spermatophyta</taxon>
        <taxon>Magnoliopsida</taxon>
        <taxon>eudicotyledons</taxon>
        <taxon>Gunneridae</taxon>
        <taxon>Pentapetalae</taxon>
        <taxon>rosids</taxon>
        <taxon>fabids</taxon>
        <taxon>Rosales</taxon>
        <taxon>Cannabaceae</taxon>
        <taxon>Parasponia</taxon>
    </lineage>
</organism>
<name>A0A2P5CPW2_PARAD</name>
<comment type="caution">
    <text evidence="1">The sequence shown here is derived from an EMBL/GenBank/DDBJ whole genome shotgun (WGS) entry which is preliminary data.</text>
</comment>
<evidence type="ECO:0000313" key="2">
    <source>
        <dbReference type="Proteomes" id="UP000237105"/>
    </source>
</evidence>
<reference evidence="2" key="1">
    <citation type="submission" date="2016-06" db="EMBL/GenBank/DDBJ databases">
        <title>Parallel loss of symbiosis genes in relatives of nitrogen-fixing non-legume Parasponia.</title>
        <authorList>
            <person name="Van Velzen R."/>
            <person name="Holmer R."/>
            <person name="Bu F."/>
            <person name="Rutten L."/>
            <person name="Van Zeijl A."/>
            <person name="Liu W."/>
            <person name="Santuari L."/>
            <person name="Cao Q."/>
            <person name="Sharma T."/>
            <person name="Shen D."/>
            <person name="Roswanjaya Y."/>
            <person name="Wardhani T."/>
            <person name="Kalhor M.S."/>
            <person name="Jansen J."/>
            <person name="Van den Hoogen J."/>
            <person name="Gungor B."/>
            <person name="Hartog M."/>
            <person name="Hontelez J."/>
            <person name="Verver J."/>
            <person name="Yang W.-C."/>
            <person name="Schijlen E."/>
            <person name="Repin R."/>
            <person name="Schilthuizen M."/>
            <person name="Schranz E."/>
            <person name="Heidstra R."/>
            <person name="Miyata K."/>
            <person name="Fedorova E."/>
            <person name="Kohlen W."/>
            <person name="Bisseling T."/>
            <person name="Smit S."/>
            <person name="Geurts R."/>
        </authorList>
    </citation>
    <scope>NUCLEOTIDE SEQUENCE [LARGE SCALE GENOMIC DNA]</scope>
    <source>
        <strain evidence="2">cv. WU1-14</strain>
    </source>
</reference>
<accession>A0A2P5CPW2</accession>
<proteinExistence type="predicted"/>
<protein>
    <submittedName>
        <fullName evidence="1">Uncharacterized protein</fullName>
    </submittedName>
</protein>
<sequence>MDGCMMCCLFDLSSLDYFRRSDKDVGLEKKVVAGFISEYAWHVIMLLVQRQRYLRHRRGNGVVKSENLL</sequence>